<dbReference type="Proteomes" id="UP000887013">
    <property type="component" value="Unassembled WGS sequence"/>
</dbReference>
<protein>
    <submittedName>
        <fullName evidence="1">Uncharacterized protein</fullName>
    </submittedName>
</protein>
<dbReference type="EMBL" id="BMAW01011901">
    <property type="protein sequence ID" value="GFT26103.1"/>
    <property type="molecule type" value="Genomic_DNA"/>
</dbReference>
<name>A0A8X6NP87_NEPPI</name>
<proteinExistence type="predicted"/>
<gene>
    <name evidence="1" type="ORF">NPIL_25901</name>
</gene>
<reference evidence="1" key="1">
    <citation type="submission" date="2020-08" db="EMBL/GenBank/DDBJ databases">
        <title>Multicomponent nature underlies the extraordinary mechanical properties of spider dragline silk.</title>
        <authorList>
            <person name="Kono N."/>
            <person name="Nakamura H."/>
            <person name="Mori M."/>
            <person name="Yoshida Y."/>
            <person name="Ohtoshi R."/>
            <person name="Malay A.D."/>
            <person name="Moran D.A.P."/>
            <person name="Tomita M."/>
            <person name="Numata K."/>
            <person name="Arakawa K."/>
        </authorList>
    </citation>
    <scope>NUCLEOTIDE SEQUENCE</scope>
</reference>
<organism evidence="1 2">
    <name type="scientific">Nephila pilipes</name>
    <name type="common">Giant wood spider</name>
    <name type="synonym">Nephila maculata</name>
    <dbReference type="NCBI Taxonomy" id="299642"/>
    <lineage>
        <taxon>Eukaryota</taxon>
        <taxon>Metazoa</taxon>
        <taxon>Ecdysozoa</taxon>
        <taxon>Arthropoda</taxon>
        <taxon>Chelicerata</taxon>
        <taxon>Arachnida</taxon>
        <taxon>Araneae</taxon>
        <taxon>Araneomorphae</taxon>
        <taxon>Entelegynae</taxon>
        <taxon>Araneoidea</taxon>
        <taxon>Nephilidae</taxon>
        <taxon>Nephila</taxon>
    </lineage>
</organism>
<dbReference type="AlphaFoldDB" id="A0A8X6NP87"/>
<accession>A0A8X6NP87</accession>
<evidence type="ECO:0000313" key="1">
    <source>
        <dbReference type="EMBL" id="GFT26103.1"/>
    </source>
</evidence>
<keyword evidence="2" id="KW-1185">Reference proteome</keyword>
<evidence type="ECO:0000313" key="2">
    <source>
        <dbReference type="Proteomes" id="UP000887013"/>
    </source>
</evidence>
<sequence length="106" mass="12262">MTNMSNGLLLHKLLREHKELRIAGLNFNDVEECISYNEEFSAAFCLSPAVRFEASSTADESTISSSIAKFIVELWIYVSNDSLAFQYYPVINTRLFRQTELMFEFF</sequence>
<comment type="caution">
    <text evidence="1">The sequence shown here is derived from an EMBL/GenBank/DDBJ whole genome shotgun (WGS) entry which is preliminary data.</text>
</comment>